<dbReference type="InterPro" id="IPR005025">
    <property type="entry name" value="FMN_Rdtase-like_dom"/>
</dbReference>
<gene>
    <name evidence="2" type="ORF">ACFOFO_14125</name>
</gene>
<evidence type="ECO:0000313" key="3">
    <source>
        <dbReference type="Proteomes" id="UP001595530"/>
    </source>
</evidence>
<dbReference type="SUPFAM" id="SSF52218">
    <property type="entry name" value="Flavoproteins"/>
    <property type="match status" value="1"/>
</dbReference>
<evidence type="ECO:0000259" key="1">
    <source>
        <dbReference type="Pfam" id="PF03358"/>
    </source>
</evidence>
<evidence type="ECO:0000313" key="2">
    <source>
        <dbReference type="EMBL" id="MFC3109083.1"/>
    </source>
</evidence>
<dbReference type="PANTHER" id="PTHR30543">
    <property type="entry name" value="CHROMATE REDUCTASE"/>
    <property type="match status" value="1"/>
</dbReference>
<name>A0ABV7F210_9BURK</name>
<accession>A0ABV7F210</accession>
<keyword evidence="3" id="KW-1185">Reference proteome</keyword>
<organism evidence="2 3">
    <name type="scientific">Undibacterium arcticum</name>
    <dbReference type="NCBI Taxonomy" id="1762892"/>
    <lineage>
        <taxon>Bacteria</taxon>
        <taxon>Pseudomonadati</taxon>
        <taxon>Pseudomonadota</taxon>
        <taxon>Betaproteobacteria</taxon>
        <taxon>Burkholderiales</taxon>
        <taxon>Oxalobacteraceae</taxon>
        <taxon>Undibacterium</taxon>
    </lineage>
</organism>
<dbReference type="InterPro" id="IPR050712">
    <property type="entry name" value="NAD(P)H-dep_reductase"/>
</dbReference>
<dbReference type="Proteomes" id="UP001595530">
    <property type="component" value="Unassembled WGS sequence"/>
</dbReference>
<dbReference type="EMBL" id="JBHRTP010000041">
    <property type="protein sequence ID" value="MFC3109083.1"/>
    <property type="molecule type" value="Genomic_DNA"/>
</dbReference>
<dbReference type="Gene3D" id="3.40.50.360">
    <property type="match status" value="1"/>
</dbReference>
<keyword evidence="2" id="KW-0560">Oxidoreductase</keyword>
<dbReference type="PANTHER" id="PTHR30543:SF21">
    <property type="entry name" value="NAD(P)H-DEPENDENT FMN REDUCTASE LOT6"/>
    <property type="match status" value="1"/>
</dbReference>
<dbReference type="GO" id="GO:0016491">
    <property type="term" value="F:oxidoreductase activity"/>
    <property type="evidence" value="ECO:0007669"/>
    <property type="project" value="UniProtKB-KW"/>
</dbReference>
<dbReference type="RefSeq" id="WP_390327020.1">
    <property type="nucleotide sequence ID" value="NZ_JBHRTP010000041.1"/>
</dbReference>
<proteinExistence type="predicted"/>
<reference evidence="3" key="1">
    <citation type="journal article" date="2019" name="Int. J. Syst. Evol. Microbiol.">
        <title>The Global Catalogue of Microorganisms (GCM) 10K type strain sequencing project: providing services to taxonomists for standard genome sequencing and annotation.</title>
        <authorList>
            <consortium name="The Broad Institute Genomics Platform"/>
            <consortium name="The Broad Institute Genome Sequencing Center for Infectious Disease"/>
            <person name="Wu L."/>
            <person name="Ma J."/>
        </authorList>
    </citation>
    <scope>NUCLEOTIDE SEQUENCE [LARGE SCALE GENOMIC DNA]</scope>
    <source>
        <strain evidence="3">KCTC 42986</strain>
    </source>
</reference>
<sequence>MTFRTISILALSGSLRAASYNTRLLHAVARLAPAGVDIAVYQGLGALPLFNPDLALTELPAVVALQQAVAAADGILIASPEYAHGVSGVMKNALDWLVGSEQFPGKPVALLNASPRATHAQAALVEILNTMSARIVSQASIALPLLGSGLDQDGIVQHATLGTILRDAIAAFAAAIQTPECALIGAAFPVK</sequence>
<comment type="caution">
    <text evidence="2">The sequence shown here is derived from an EMBL/GenBank/DDBJ whole genome shotgun (WGS) entry which is preliminary data.</text>
</comment>
<feature type="domain" description="NADPH-dependent FMN reductase-like" evidence="1">
    <location>
        <begin position="7"/>
        <end position="142"/>
    </location>
</feature>
<dbReference type="EC" id="1.-.-.-" evidence="2"/>
<dbReference type="Pfam" id="PF03358">
    <property type="entry name" value="FMN_red"/>
    <property type="match status" value="1"/>
</dbReference>
<protein>
    <submittedName>
        <fullName evidence="2">NADPH-dependent FMN reductase</fullName>
        <ecNumber evidence="2">1.-.-.-</ecNumber>
    </submittedName>
</protein>
<dbReference type="InterPro" id="IPR029039">
    <property type="entry name" value="Flavoprotein-like_sf"/>
</dbReference>